<evidence type="ECO:0000256" key="2">
    <source>
        <dbReference type="ARBA" id="ARBA00022705"/>
    </source>
</evidence>
<keyword evidence="5" id="KW-0131">Cell cycle</keyword>
<comment type="subcellular location">
    <subcellularLocation>
        <location evidence="1">Nucleus</location>
    </subcellularLocation>
</comment>
<sequence length="207" mass="22545">MAAVAPPLARAVCLWPPEDEVASHGGAQPLADNGKTLAPGAAREWAMIELQGTLAVAHRKNADGEDCASEEEEEDDNNNENDGNKDDEYMEVNDNNNEKSTSAKRKKATAITLEHQGLGGQTLGELTFDNGVPILEIGVHRLEGKIVKIPKPFAVIERIEDHNSAANNIEDSDQLPVTKFAVRGIIRQKILFKTRPKPLVGKRARLV</sequence>
<accession>A0A2R5GSL1</accession>
<feature type="region of interest" description="Disordered" evidence="7">
    <location>
        <begin position="59"/>
        <end position="106"/>
    </location>
</feature>
<proteinExistence type="inferred from homology"/>
<dbReference type="OrthoDB" id="121932at2759"/>
<dbReference type="AlphaFoldDB" id="A0A2R5GSL1"/>
<dbReference type="InterPro" id="IPR018607">
    <property type="entry name" value="Ctf8"/>
</dbReference>
<dbReference type="InParanoid" id="A0A2R5GSL1"/>
<dbReference type="GO" id="GO:0031390">
    <property type="term" value="C:Ctf18 RFC-like complex"/>
    <property type="evidence" value="ECO:0007669"/>
    <property type="project" value="InterPro"/>
</dbReference>
<keyword evidence="2" id="KW-0235">DNA replication</keyword>
<dbReference type="PANTHER" id="PTHR28605:SF1">
    <property type="entry name" value="CHROMOSOME TRANSMISSION FIDELITY FACTOR 8"/>
    <property type="match status" value="1"/>
</dbReference>
<dbReference type="EMBL" id="BEYU01000171">
    <property type="protein sequence ID" value="GBG33852.1"/>
    <property type="molecule type" value="Genomic_DNA"/>
</dbReference>
<protein>
    <submittedName>
        <fullName evidence="8">Chromosome transmission fidelity protein 8-like</fullName>
    </submittedName>
</protein>
<evidence type="ECO:0000313" key="8">
    <source>
        <dbReference type="EMBL" id="GBG33852.1"/>
    </source>
</evidence>
<evidence type="ECO:0000256" key="7">
    <source>
        <dbReference type="SAM" id="MobiDB-lite"/>
    </source>
</evidence>
<feature type="compositionally biased region" description="Acidic residues" evidence="7">
    <location>
        <begin position="64"/>
        <end position="79"/>
    </location>
</feature>
<comment type="caution">
    <text evidence="8">The sequence shown here is derived from an EMBL/GenBank/DDBJ whole genome shotgun (WGS) entry which is preliminary data.</text>
</comment>
<dbReference type="GO" id="GO:0003677">
    <property type="term" value="F:DNA binding"/>
    <property type="evidence" value="ECO:0007669"/>
    <property type="project" value="UniProtKB-KW"/>
</dbReference>
<reference evidence="8 9" key="1">
    <citation type="submission" date="2017-12" db="EMBL/GenBank/DDBJ databases">
        <title>Sequencing, de novo assembly and annotation of complete genome of a new Thraustochytrid species, strain FCC1311.</title>
        <authorList>
            <person name="Sedici K."/>
            <person name="Godart F."/>
            <person name="Aiese Cigliano R."/>
            <person name="Sanseverino W."/>
            <person name="Barakat M."/>
            <person name="Ortet P."/>
            <person name="Marechal E."/>
            <person name="Cagnac O."/>
            <person name="Amato A."/>
        </authorList>
    </citation>
    <scope>NUCLEOTIDE SEQUENCE [LARGE SCALE GENOMIC DNA]</scope>
</reference>
<gene>
    <name evidence="8" type="ORF">FCC1311_100752</name>
</gene>
<keyword evidence="9" id="KW-1185">Reference proteome</keyword>
<evidence type="ECO:0000256" key="3">
    <source>
        <dbReference type="ARBA" id="ARBA00023125"/>
    </source>
</evidence>
<evidence type="ECO:0000256" key="6">
    <source>
        <dbReference type="ARBA" id="ARBA00038447"/>
    </source>
</evidence>
<evidence type="ECO:0000256" key="4">
    <source>
        <dbReference type="ARBA" id="ARBA00023242"/>
    </source>
</evidence>
<dbReference type="PANTHER" id="PTHR28605">
    <property type="entry name" value="CTF8, CHROMOSOME TRANSMISSION FIDELITY FACTOR 8 HOMOLOG (S. CEREVISIAE)"/>
    <property type="match status" value="1"/>
</dbReference>
<dbReference type="Proteomes" id="UP000241890">
    <property type="component" value="Unassembled WGS sequence"/>
</dbReference>
<dbReference type="GO" id="GO:0006260">
    <property type="term" value="P:DNA replication"/>
    <property type="evidence" value="ECO:0007669"/>
    <property type="project" value="UniProtKB-KW"/>
</dbReference>
<keyword evidence="4" id="KW-0539">Nucleus</keyword>
<name>A0A2R5GSL1_9STRA</name>
<dbReference type="Pfam" id="PF09696">
    <property type="entry name" value="Ctf8"/>
    <property type="match status" value="1"/>
</dbReference>
<evidence type="ECO:0000256" key="5">
    <source>
        <dbReference type="ARBA" id="ARBA00023306"/>
    </source>
</evidence>
<organism evidence="8 9">
    <name type="scientific">Hondaea fermentalgiana</name>
    <dbReference type="NCBI Taxonomy" id="2315210"/>
    <lineage>
        <taxon>Eukaryota</taxon>
        <taxon>Sar</taxon>
        <taxon>Stramenopiles</taxon>
        <taxon>Bigyra</taxon>
        <taxon>Labyrinthulomycetes</taxon>
        <taxon>Thraustochytrida</taxon>
        <taxon>Thraustochytriidae</taxon>
        <taxon>Hondaea</taxon>
    </lineage>
</organism>
<comment type="similarity">
    <text evidence="6">Belongs to the CTF8 family.</text>
</comment>
<keyword evidence="3" id="KW-0238">DNA-binding</keyword>
<dbReference type="GO" id="GO:0007064">
    <property type="term" value="P:mitotic sister chromatid cohesion"/>
    <property type="evidence" value="ECO:0007669"/>
    <property type="project" value="InterPro"/>
</dbReference>
<evidence type="ECO:0000256" key="1">
    <source>
        <dbReference type="ARBA" id="ARBA00004123"/>
    </source>
</evidence>
<evidence type="ECO:0000313" key="9">
    <source>
        <dbReference type="Proteomes" id="UP000241890"/>
    </source>
</evidence>